<gene>
    <name evidence="2" type="ORF">Dxin01_03018</name>
</gene>
<dbReference type="Pfam" id="PF13279">
    <property type="entry name" value="4HBT_2"/>
    <property type="match status" value="1"/>
</dbReference>
<evidence type="ECO:0008006" key="4">
    <source>
        <dbReference type="Google" id="ProtNLM"/>
    </source>
</evidence>
<comment type="caution">
    <text evidence="2">The sequence shown here is derived from an EMBL/GenBank/DDBJ whole genome shotgun (WGS) entry which is preliminary data.</text>
</comment>
<name>A0ABP9VDE5_9DEIO</name>
<keyword evidence="1" id="KW-0378">Hydrolase</keyword>
<dbReference type="InterPro" id="IPR050563">
    <property type="entry name" value="4-hydroxybenzoyl-CoA_TE"/>
</dbReference>
<protein>
    <recommendedName>
        <fullName evidence="4">Thioesterase superfamily protein</fullName>
    </recommendedName>
</protein>
<keyword evidence="3" id="KW-1185">Reference proteome</keyword>
<proteinExistence type="predicted"/>
<dbReference type="CDD" id="cd00586">
    <property type="entry name" value="4HBT"/>
    <property type="match status" value="1"/>
</dbReference>
<dbReference type="RefSeq" id="WP_353543235.1">
    <property type="nucleotide sequence ID" value="NZ_BAABRN010000043.1"/>
</dbReference>
<organism evidence="2 3">
    <name type="scientific">Deinococcus xinjiangensis</name>
    <dbReference type="NCBI Taxonomy" id="457454"/>
    <lineage>
        <taxon>Bacteria</taxon>
        <taxon>Thermotogati</taxon>
        <taxon>Deinococcota</taxon>
        <taxon>Deinococci</taxon>
        <taxon>Deinococcales</taxon>
        <taxon>Deinococcaceae</taxon>
        <taxon>Deinococcus</taxon>
    </lineage>
</organism>
<reference evidence="2 3" key="1">
    <citation type="submission" date="2024-02" db="EMBL/GenBank/DDBJ databases">
        <title>Deinococcus xinjiangensis NBRC 107630.</title>
        <authorList>
            <person name="Ichikawa N."/>
            <person name="Katano-Makiyama Y."/>
            <person name="Hidaka K."/>
        </authorList>
    </citation>
    <scope>NUCLEOTIDE SEQUENCE [LARGE SCALE GENOMIC DNA]</scope>
    <source>
        <strain evidence="2 3">NBRC 107630</strain>
    </source>
</reference>
<dbReference type="InterPro" id="IPR029069">
    <property type="entry name" value="HotDog_dom_sf"/>
</dbReference>
<evidence type="ECO:0000256" key="1">
    <source>
        <dbReference type="ARBA" id="ARBA00022801"/>
    </source>
</evidence>
<dbReference type="EMBL" id="BAABRN010000043">
    <property type="protein sequence ID" value="GAA5503263.1"/>
    <property type="molecule type" value="Genomic_DNA"/>
</dbReference>
<dbReference type="PANTHER" id="PTHR31793">
    <property type="entry name" value="4-HYDROXYBENZOYL-COA THIOESTERASE FAMILY MEMBER"/>
    <property type="match status" value="1"/>
</dbReference>
<dbReference type="PANTHER" id="PTHR31793:SF37">
    <property type="entry name" value="ACYL-COA THIOESTER HYDROLASE YBGC"/>
    <property type="match status" value="1"/>
</dbReference>
<evidence type="ECO:0000313" key="2">
    <source>
        <dbReference type="EMBL" id="GAA5503263.1"/>
    </source>
</evidence>
<accession>A0ABP9VDE5</accession>
<sequence length="155" mass="17155">MTLLLSPEAPDWAELPAPRRFEQTRTVQPDELDDLNHVNNTVYLAWCENVARAHAQSLGMGTAALADMGAVPVAQQHTIRYAKPALLGDLVRVRTLLIASEGLRSTRAYAIDRVNPSDPAGGVRLAECRTEWVWVDPVSGRPKRTPAEVLRRFGF</sequence>
<dbReference type="Proteomes" id="UP001458946">
    <property type="component" value="Unassembled WGS sequence"/>
</dbReference>
<dbReference type="Gene3D" id="3.10.129.10">
    <property type="entry name" value="Hotdog Thioesterase"/>
    <property type="match status" value="1"/>
</dbReference>
<dbReference type="SUPFAM" id="SSF54637">
    <property type="entry name" value="Thioesterase/thiol ester dehydrase-isomerase"/>
    <property type="match status" value="1"/>
</dbReference>
<evidence type="ECO:0000313" key="3">
    <source>
        <dbReference type="Proteomes" id="UP001458946"/>
    </source>
</evidence>